<proteinExistence type="predicted"/>
<sequence length="81" mass="8202">MKKYVKVVMVGAMLTGGVILGSVWGVNASGAEPTTPGTLVTKSYVDEKVKPIVLVELGKGGGVTNGGQTAAEADLEVVTII</sequence>
<dbReference type="Proteomes" id="UP000266177">
    <property type="component" value="Unassembled WGS sequence"/>
</dbReference>
<dbReference type="RefSeq" id="WP_119792616.1">
    <property type="nucleotide sequence ID" value="NZ_QYZD01000005.1"/>
</dbReference>
<reference evidence="1 2" key="1">
    <citation type="submission" date="2018-09" db="EMBL/GenBank/DDBJ databases">
        <title>Paenibacillus SK2017-BO5.</title>
        <authorList>
            <person name="Piskunova J.V."/>
            <person name="Dubiley S.A."/>
            <person name="Severinov K.V."/>
        </authorList>
    </citation>
    <scope>NUCLEOTIDE SEQUENCE [LARGE SCALE GENOMIC DNA]</scope>
    <source>
        <strain evidence="1 2">BO5</strain>
    </source>
</reference>
<accession>A0A3A3H5M1</accession>
<comment type="caution">
    <text evidence="1">The sequence shown here is derived from an EMBL/GenBank/DDBJ whole genome shotgun (WGS) entry which is preliminary data.</text>
</comment>
<name>A0A3A3H5M1_PANTH</name>
<organism evidence="1 2">
    <name type="scientific">Paenibacillus thiaminolyticus</name>
    <name type="common">Bacillus thiaminolyticus</name>
    <dbReference type="NCBI Taxonomy" id="49283"/>
    <lineage>
        <taxon>Bacteria</taxon>
        <taxon>Bacillati</taxon>
        <taxon>Bacillota</taxon>
        <taxon>Bacilli</taxon>
        <taxon>Bacillales</taxon>
        <taxon>Paenibacillaceae</taxon>
        <taxon>Paenibacillus</taxon>
    </lineage>
</organism>
<dbReference type="AlphaFoldDB" id="A0A3A3H5M1"/>
<gene>
    <name evidence="1" type="ORF">DQX05_08405</name>
</gene>
<protein>
    <submittedName>
        <fullName evidence="1">Uncharacterized protein</fullName>
    </submittedName>
</protein>
<evidence type="ECO:0000313" key="1">
    <source>
        <dbReference type="EMBL" id="RJG24855.1"/>
    </source>
</evidence>
<dbReference type="EMBL" id="QYZD01000005">
    <property type="protein sequence ID" value="RJG24855.1"/>
    <property type="molecule type" value="Genomic_DNA"/>
</dbReference>
<evidence type="ECO:0000313" key="2">
    <source>
        <dbReference type="Proteomes" id="UP000266177"/>
    </source>
</evidence>